<evidence type="ECO:0000313" key="16">
    <source>
        <dbReference type="Proteomes" id="UP001489004"/>
    </source>
</evidence>
<feature type="domain" description="Ska2 N-terminal" evidence="14">
    <location>
        <begin position="6"/>
        <end position="110"/>
    </location>
</feature>
<dbReference type="AlphaFoldDB" id="A0AAW1P5N3"/>
<keyword evidence="11" id="KW-0131">Cell cycle</keyword>
<evidence type="ECO:0000256" key="6">
    <source>
        <dbReference type="ARBA" id="ARBA00022618"/>
    </source>
</evidence>
<evidence type="ECO:0000256" key="13">
    <source>
        <dbReference type="ARBA" id="ARBA00029651"/>
    </source>
</evidence>
<comment type="subcellular location">
    <subcellularLocation>
        <location evidence="2">Chromosome</location>
        <location evidence="2">Centromere</location>
        <location evidence="2">Kinetochore</location>
    </subcellularLocation>
    <subcellularLocation>
        <location evidence="1">Cytoplasm</location>
        <location evidence="1">Cytoskeleton</location>
        <location evidence="1">Spindle</location>
    </subcellularLocation>
</comment>
<evidence type="ECO:0000256" key="11">
    <source>
        <dbReference type="ARBA" id="ARBA00023306"/>
    </source>
</evidence>
<evidence type="ECO:0000313" key="15">
    <source>
        <dbReference type="EMBL" id="KAK9804193.1"/>
    </source>
</evidence>
<dbReference type="Gene3D" id="6.10.250.1380">
    <property type="match status" value="1"/>
</dbReference>
<dbReference type="EMBL" id="JALJOR010000018">
    <property type="protein sequence ID" value="KAK9804193.1"/>
    <property type="molecule type" value="Genomic_DNA"/>
</dbReference>
<dbReference type="GO" id="GO:0051301">
    <property type="term" value="P:cell division"/>
    <property type="evidence" value="ECO:0007669"/>
    <property type="project" value="UniProtKB-KW"/>
</dbReference>
<name>A0AAW1P5N3_9CHLO</name>
<dbReference type="GO" id="GO:0005876">
    <property type="term" value="C:spindle microtubule"/>
    <property type="evidence" value="ECO:0007669"/>
    <property type="project" value="InterPro"/>
</dbReference>
<evidence type="ECO:0000256" key="2">
    <source>
        <dbReference type="ARBA" id="ARBA00004629"/>
    </source>
</evidence>
<dbReference type="Proteomes" id="UP001489004">
    <property type="component" value="Unassembled WGS sequence"/>
</dbReference>
<dbReference type="GO" id="GO:0008017">
    <property type="term" value="F:microtubule binding"/>
    <property type="evidence" value="ECO:0007669"/>
    <property type="project" value="InterPro"/>
</dbReference>
<dbReference type="GO" id="GO:0007059">
    <property type="term" value="P:chromosome segregation"/>
    <property type="evidence" value="ECO:0007669"/>
    <property type="project" value="InterPro"/>
</dbReference>
<keyword evidence="16" id="KW-1185">Reference proteome</keyword>
<keyword evidence="10" id="KW-0206">Cytoskeleton</keyword>
<evidence type="ECO:0000259" key="14">
    <source>
        <dbReference type="Pfam" id="PF16740"/>
    </source>
</evidence>
<dbReference type="GO" id="GO:0000278">
    <property type="term" value="P:mitotic cell cycle"/>
    <property type="evidence" value="ECO:0007669"/>
    <property type="project" value="TreeGrafter"/>
</dbReference>
<keyword evidence="7" id="KW-0493">Microtubule</keyword>
<dbReference type="GO" id="GO:0000940">
    <property type="term" value="C:outer kinetochore"/>
    <property type="evidence" value="ECO:0007669"/>
    <property type="project" value="InterPro"/>
</dbReference>
<comment type="similarity">
    <text evidence="3">Belongs to the SKA2 family.</text>
</comment>
<reference evidence="15 16" key="1">
    <citation type="journal article" date="2024" name="Nat. Commun.">
        <title>Phylogenomics reveals the evolutionary origins of lichenization in chlorophyte algae.</title>
        <authorList>
            <person name="Puginier C."/>
            <person name="Libourel C."/>
            <person name="Otte J."/>
            <person name="Skaloud P."/>
            <person name="Haon M."/>
            <person name="Grisel S."/>
            <person name="Petersen M."/>
            <person name="Berrin J.G."/>
            <person name="Delaux P.M."/>
            <person name="Dal Grande F."/>
            <person name="Keller J."/>
        </authorList>
    </citation>
    <scope>NUCLEOTIDE SEQUENCE [LARGE SCALE GENOMIC DNA]</scope>
    <source>
        <strain evidence="15 16">SAG 2043</strain>
    </source>
</reference>
<sequence>MTALAAATESLVICLDKAAADLDFVSHRLEEEFQQRYGSTTQADPMCLLKRIKRLQRDLPEVRSECHAVLEAKQNLIDAAKRQLTGNRDTLQRLQSKVGIPKQEDDETFAAFCAALSEWEAKTALHNTGGGPALSRDDLNKAFVQSVFGAL</sequence>
<evidence type="ECO:0000256" key="5">
    <source>
        <dbReference type="ARBA" id="ARBA00022490"/>
    </source>
</evidence>
<keyword evidence="12" id="KW-0137">Centromere</keyword>
<keyword evidence="9" id="KW-0995">Kinetochore</keyword>
<evidence type="ECO:0000256" key="3">
    <source>
        <dbReference type="ARBA" id="ARBA00010684"/>
    </source>
</evidence>
<proteinExistence type="inferred from homology"/>
<keyword evidence="8" id="KW-0498">Mitosis</keyword>
<protein>
    <recommendedName>
        <fullName evidence="13">Protein FAM33A</fullName>
    </recommendedName>
</protein>
<gene>
    <name evidence="15" type="ORF">WJX72_000213</name>
</gene>
<dbReference type="Pfam" id="PF16740">
    <property type="entry name" value="SKA2"/>
    <property type="match status" value="1"/>
</dbReference>
<dbReference type="PANTHER" id="PTHR32017">
    <property type="entry name" value="SPINDLE AND KINETOCHORE-ASSOCIATED PROTEIN 2"/>
    <property type="match status" value="1"/>
</dbReference>
<dbReference type="PANTHER" id="PTHR32017:SF3">
    <property type="entry name" value="SPINDLE AND KINETOCHORE-ASSOCIATED PROTEIN 2"/>
    <property type="match status" value="1"/>
</dbReference>
<evidence type="ECO:0000256" key="8">
    <source>
        <dbReference type="ARBA" id="ARBA00022776"/>
    </source>
</evidence>
<evidence type="ECO:0000256" key="4">
    <source>
        <dbReference type="ARBA" id="ARBA00022454"/>
    </source>
</evidence>
<evidence type="ECO:0000256" key="1">
    <source>
        <dbReference type="ARBA" id="ARBA00004186"/>
    </source>
</evidence>
<dbReference type="InterPro" id="IPR026762">
    <property type="entry name" value="Ska2"/>
</dbReference>
<evidence type="ECO:0000256" key="12">
    <source>
        <dbReference type="ARBA" id="ARBA00023328"/>
    </source>
</evidence>
<evidence type="ECO:0000256" key="10">
    <source>
        <dbReference type="ARBA" id="ARBA00023212"/>
    </source>
</evidence>
<dbReference type="InterPro" id="IPR042091">
    <property type="entry name" value="Ska2_N"/>
</dbReference>
<evidence type="ECO:0000256" key="7">
    <source>
        <dbReference type="ARBA" id="ARBA00022701"/>
    </source>
</evidence>
<evidence type="ECO:0000256" key="9">
    <source>
        <dbReference type="ARBA" id="ARBA00022838"/>
    </source>
</evidence>
<organism evidence="15 16">
    <name type="scientific">[Myrmecia] bisecta</name>
    <dbReference type="NCBI Taxonomy" id="41462"/>
    <lineage>
        <taxon>Eukaryota</taxon>
        <taxon>Viridiplantae</taxon>
        <taxon>Chlorophyta</taxon>
        <taxon>core chlorophytes</taxon>
        <taxon>Trebouxiophyceae</taxon>
        <taxon>Trebouxiales</taxon>
        <taxon>Trebouxiaceae</taxon>
        <taxon>Myrmecia</taxon>
    </lineage>
</organism>
<keyword evidence="5" id="KW-0963">Cytoplasm</keyword>
<accession>A0AAW1P5N3</accession>
<keyword evidence="4" id="KW-0158">Chromosome</keyword>
<comment type="caution">
    <text evidence="15">The sequence shown here is derived from an EMBL/GenBank/DDBJ whole genome shotgun (WGS) entry which is preliminary data.</text>
</comment>
<keyword evidence="6" id="KW-0132">Cell division</keyword>